<keyword evidence="1" id="KW-0862">Zinc</keyword>
<evidence type="ECO:0000256" key="1">
    <source>
        <dbReference type="PROSITE-ProRule" id="PRU00042"/>
    </source>
</evidence>
<feature type="domain" description="C2H2-type" evidence="2">
    <location>
        <begin position="118"/>
        <end position="146"/>
    </location>
</feature>
<dbReference type="EMBL" id="JAQOWY010000030">
    <property type="protein sequence ID" value="KAK1854809.1"/>
    <property type="molecule type" value="Genomic_DNA"/>
</dbReference>
<organism evidence="3 4">
    <name type="scientific">Colletotrichum chrysophilum</name>
    <dbReference type="NCBI Taxonomy" id="1836956"/>
    <lineage>
        <taxon>Eukaryota</taxon>
        <taxon>Fungi</taxon>
        <taxon>Dikarya</taxon>
        <taxon>Ascomycota</taxon>
        <taxon>Pezizomycotina</taxon>
        <taxon>Sordariomycetes</taxon>
        <taxon>Hypocreomycetidae</taxon>
        <taxon>Glomerellales</taxon>
        <taxon>Glomerellaceae</taxon>
        <taxon>Colletotrichum</taxon>
        <taxon>Colletotrichum gloeosporioides species complex</taxon>
    </lineage>
</organism>
<evidence type="ECO:0000313" key="3">
    <source>
        <dbReference type="EMBL" id="KAK1854809.1"/>
    </source>
</evidence>
<dbReference type="SMART" id="SM00355">
    <property type="entry name" value="ZnF_C2H2"/>
    <property type="match status" value="2"/>
</dbReference>
<dbReference type="Gene3D" id="3.30.160.60">
    <property type="entry name" value="Classic Zinc Finger"/>
    <property type="match status" value="1"/>
</dbReference>
<dbReference type="Proteomes" id="UP001243330">
    <property type="component" value="Unassembled WGS sequence"/>
</dbReference>
<dbReference type="GO" id="GO:0008270">
    <property type="term" value="F:zinc ion binding"/>
    <property type="evidence" value="ECO:0007669"/>
    <property type="project" value="UniProtKB-KW"/>
</dbReference>
<sequence length="149" mass="17339">MGEKAEQTDLKNYTTETVVHRLATDSQTEILPNCVDLTYTSTAPMHPTMAVSDFPKPRTRVRCYWKGCSFRGKGQESAQKCPKNDCESQFDEEKEKRRHVWTKHVNWAISVDYPKINGQCDLCGKVYKRGDYVIRHKREEHEGKKRGEK</sequence>
<dbReference type="AlphaFoldDB" id="A0AAD9AZZ1"/>
<protein>
    <recommendedName>
        <fullName evidence="2">C2H2-type domain-containing protein</fullName>
    </recommendedName>
</protein>
<keyword evidence="1" id="KW-0479">Metal-binding</keyword>
<dbReference type="PROSITE" id="PS00028">
    <property type="entry name" value="ZINC_FINGER_C2H2_1"/>
    <property type="match status" value="1"/>
</dbReference>
<accession>A0AAD9AZZ1</accession>
<comment type="caution">
    <text evidence="3">The sequence shown here is derived from an EMBL/GenBank/DDBJ whole genome shotgun (WGS) entry which is preliminary data.</text>
</comment>
<keyword evidence="4" id="KW-1185">Reference proteome</keyword>
<proteinExistence type="predicted"/>
<name>A0AAD9AZZ1_9PEZI</name>
<evidence type="ECO:0000313" key="4">
    <source>
        <dbReference type="Proteomes" id="UP001243330"/>
    </source>
</evidence>
<reference evidence="3" key="1">
    <citation type="submission" date="2023-01" db="EMBL/GenBank/DDBJ databases">
        <title>Colletotrichum chrysophilum M932 genome sequence.</title>
        <authorList>
            <person name="Baroncelli R."/>
        </authorList>
    </citation>
    <scope>NUCLEOTIDE SEQUENCE</scope>
    <source>
        <strain evidence="3">M932</strain>
    </source>
</reference>
<keyword evidence="1" id="KW-0863">Zinc-finger</keyword>
<evidence type="ECO:0000259" key="2">
    <source>
        <dbReference type="PROSITE" id="PS50157"/>
    </source>
</evidence>
<dbReference type="InterPro" id="IPR013087">
    <property type="entry name" value="Znf_C2H2_type"/>
</dbReference>
<dbReference type="PROSITE" id="PS50157">
    <property type="entry name" value="ZINC_FINGER_C2H2_2"/>
    <property type="match status" value="1"/>
</dbReference>
<gene>
    <name evidence="3" type="ORF">CCHR01_02489</name>
</gene>